<keyword evidence="1" id="KW-1133">Transmembrane helix</keyword>
<feature type="transmembrane region" description="Helical" evidence="1">
    <location>
        <begin position="73"/>
        <end position="95"/>
    </location>
</feature>
<dbReference type="OrthoDB" id="3038148at2759"/>
<gene>
    <name evidence="2" type="ORF">CYLTODRAFT_494655</name>
</gene>
<feature type="transmembrane region" description="Helical" evidence="1">
    <location>
        <begin position="139"/>
        <end position="161"/>
    </location>
</feature>
<protein>
    <submittedName>
        <fullName evidence="2">Uncharacterized protein</fullName>
    </submittedName>
</protein>
<name>A0A0D7AW27_9AGAR</name>
<accession>A0A0D7AW27</accession>
<sequence length="309" mass="33952">MTFYPLESRDWRDDVCIGYRNAGILMTVIFVIYTAIFFQAMKISRGSKTPYNIFSAHRAHVTRGGGSTRARTALLYAAVLMYLFTFVVLVCTWIKSSPKYIYISAPGTIIQIFTSLTIIISDVILIWRISVIIGHNIPIIALPVLGVLAELALLFACAGISDFLEQEAGVPGGYITYILPIVSFCTTVYCTIVIAVRLIREKSLLNGMGMRTMGSALEIIVESALLYSTVLLAHVLVASLTDKYNGDVEYVYTQALVICAAGMSPTLIVARVMSGKSCYGAVRDKELNLTATEVDLEHTGKQDVDFVQK</sequence>
<reference evidence="2 3" key="1">
    <citation type="journal article" date="2015" name="Fungal Genet. Biol.">
        <title>Evolution of novel wood decay mechanisms in Agaricales revealed by the genome sequences of Fistulina hepatica and Cylindrobasidium torrendii.</title>
        <authorList>
            <person name="Floudas D."/>
            <person name="Held B.W."/>
            <person name="Riley R."/>
            <person name="Nagy L.G."/>
            <person name="Koehler G."/>
            <person name="Ransdell A.S."/>
            <person name="Younus H."/>
            <person name="Chow J."/>
            <person name="Chiniquy J."/>
            <person name="Lipzen A."/>
            <person name="Tritt A."/>
            <person name="Sun H."/>
            <person name="Haridas S."/>
            <person name="LaButti K."/>
            <person name="Ohm R.A."/>
            <person name="Kues U."/>
            <person name="Blanchette R.A."/>
            <person name="Grigoriev I.V."/>
            <person name="Minto R.E."/>
            <person name="Hibbett D.S."/>
        </authorList>
    </citation>
    <scope>NUCLEOTIDE SEQUENCE [LARGE SCALE GENOMIC DNA]</scope>
    <source>
        <strain evidence="2 3">FP15055 ss-10</strain>
    </source>
</reference>
<dbReference type="EMBL" id="KN880787">
    <property type="protein sequence ID" value="KIY62412.1"/>
    <property type="molecule type" value="Genomic_DNA"/>
</dbReference>
<feature type="transmembrane region" description="Helical" evidence="1">
    <location>
        <begin position="173"/>
        <end position="199"/>
    </location>
</feature>
<feature type="transmembrane region" description="Helical" evidence="1">
    <location>
        <begin position="250"/>
        <end position="270"/>
    </location>
</feature>
<feature type="transmembrane region" description="Helical" evidence="1">
    <location>
        <begin position="101"/>
        <end position="127"/>
    </location>
</feature>
<dbReference type="AlphaFoldDB" id="A0A0D7AW27"/>
<evidence type="ECO:0000313" key="2">
    <source>
        <dbReference type="EMBL" id="KIY62412.1"/>
    </source>
</evidence>
<keyword evidence="3" id="KW-1185">Reference proteome</keyword>
<keyword evidence="1" id="KW-0812">Transmembrane</keyword>
<dbReference type="Proteomes" id="UP000054007">
    <property type="component" value="Unassembled WGS sequence"/>
</dbReference>
<proteinExistence type="predicted"/>
<feature type="transmembrane region" description="Helical" evidence="1">
    <location>
        <begin position="20"/>
        <end position="38"/>
    </location>
</feature>
<evidence type="ECO:0000256" key="1">
    <source>
        <dbReference type="SAM" id="Phobius"/>
    </source>
</evidence>
<keyword evidence="1" id="KW-0472">Membrane</keyword>
<feature type="transmembrane region" description="Helical" evidence="1">
    <location>
        <begin position="219"/>
        <end position="238"/>
    </location>
</feature>
<evidence type="ECO:0000313" key="3">
    <source>
        <dbReference type="Proteomes" id="UP000054007"/>
    </source>
</evidence>
<organism evidence="2 3">
    <name type="scientific">Cylindrobasidium torrendii FP15055 ss-10</name>
    <dbReference type="NCBI Taxonomy" id="1314674"/>
    <lineage>
        <taxon>Eukaryota</taxon>
        <taxon>Fungi</taxon>
        <taxon>Dikarya</taxon>
        <taxon>Basidiomycota</taxon>
        <taxon>Agaricomycotina</taxon>
        <taxon>Agaricomycetes</taxon>
        <taxon>Agaricomycetidae</taxon>
        <taxon>Agaricales</taxon>
        <taxon>Marasmiineae</taxon>
        <taxon>Physalacriaceae</taxon>
        <taxon>Cylindrobasidium</taxon>
    </lineage>
</organism>